<proteinExistence type="predicted"/>
<dbReference type="Pfam" id="PF14412">
    <property type="entry name" value="AHH"/>
    <property type="match status" value="1"/>
</dbReference>
<comment type="caution">
    <text evidence="1">The sequence shown here is derived from an EMBL/GenBank/DDBJ whole genome shotgun (WGS) entry which is preliminary data.</text>
</comment>
<dbReference type="InterPro" id="IPR032871">
    <property type="entry name" value="AHH_dom_containing"/>
</dbReference>
<gene>
    <name evidence="1" type="ORF">GCM10007901_44020</name>
</gene>
<accession>A0ABQ5XXI1</accession>
<dbReference type="RefSeq" id="WP_284323123.1">
    <property type="nucleotide sequence ID" value="NZ_BSOB01000061.1"/>
</dbReference>
<name>A0ABQ5XXI1_9GAMM</name>
<evidence type="ECO:0000313" key="1">
    <source>
        <dbReference type="EMBL" id="GLQ95447.1"/>
    </source>
</evidence>
<keyword evidence="2" id="KW-1185">Reference proteome</keyword>
<evidence type="ECO:0008006" key="3">
    <source>
        <dbReference type="Google" id="ProtNLM"/>
    </source>
</evidence>
<sequence>MAALLADVVSRRNSAHSKLLRENMTEAGDARPEATVKANVATHHIVPSRDEEAAGSRDLLFGWGIGINDADNGVYLPRYRKSEVPSLPNAVKHSELHTTVYHYQVFRRLDRAAQINATDDKIGRTALKTMKQELVAGVFPYK</sequence>
<protein>
    <recommendedName>
        <fullName evidence="3">HNH endonuclease</fullName>
    </recommendedName>
</protein>
<organism evidence="1 2">
    <name type="scientific">Dyella acidisoli</name>
    <dbReference type="NCBI Taxonomy" id="1867834"/>
    <lineage>
        <taxon>Bacteria</taxon>
        <taxon>Pseudomonadati</taxon>
        <taxon>Pseudomonadota</taxon>
        <taxon>Gammaproteobacteria</taxon>
        <taxon>Lysobacterales</taxon>
        <taxon>Rhodanobacteraceae</taxon>
        <taxon>Dyella</taxon>
    </lineage>
</organism>
<dbReference type="Proteomes" id="UP001156670">
    <property type="component" value="Unassembled WGS sequence"/>
</dbReference>
<dbReference type="EMBL" id="BSOB01000061">
    <property type="protein sequence ID" value="GLQ95447.1"/>
    <property type="molecule type" value="Genomic_DNA"/>
</dbReference>
<reference evidence="2" key="1">
    <citation type="journal article" date="2019" name="Int. J. Syst. Evol. Microbiol.">
        <title>The Global Catalogue of Microorganisms (GCM) 10K type strain sequencing project: providing services to taxonomists for standard genome sequencing and annotation.</title>
        <authorList>
            <consortium name="The Broad Institute Genomics Platform"/>
            <consortium name="The Broad Institute Genome Sequencing Center for Infectious Disease"/>
            <person name="Wu L."/>
            <person name="Ma J."/>
        </authorList>
    </citation>
    <scope>NUCLEOTIDE SEQUENCE [LARGE SCALE GENOMIC DNA]</scope>
    <source>
        <strain evidence="2">NBRC 111980</strain>
    </source>
</reference>
<evidence type="ECO:0000313" key="2">
    <source>
        <dbReference type="Proteomes" id="UP001156670"/>
    </source>
</evidence>